<name>X0WNS5_9ZZZZ</name>
<protein>
    <recommendedName>
        <fullName evidence="2">Right handed beta helix domain-containing protein</fullName>
    </recommendedName>
</protein>
<evidence type="ECO:0000256" key="1">
    <source>
        <dbReference type="ARBA" id="ARBA00022737"/>
    </source>
</evidence>
<organism evidence="3">
    <name type="scientific">marine sediment metagenome</name>
    <dbReference type="NCBI Taxonomy" id="412755"/>
    <lineage>
        <taxon>unclassified sequences</taxon>
        <taxon>metagenomes</taxon>
        <taxon>ecological metagenomes</taxon>
    </lineage>
</organism>
<sequence length="256" mass="27970">FAGSFGGGGLYVYKESDPLIEQNIFTANTSSSGAGIAVYNVSEPLVRNNLIFKNKNGAGIRVRTGSSPHIMHNTIADNTHGGIDCTLNSTPLIENNIITNSGNGYGIYADDSSSPEIKYNNVWGNGPGNYNEFVGEQTDVSGNISVDPELVNPDSNDYHLNYYSKCINAGDPNFNDEEAKDFEDNARKMGQFVDIGAYEAWPVWNTTAGNKYIQIQEAINDSNNGDNLIVTPGRYYENLIFNGNNIKLQSADPNDW</sequence>
<feature type="non-terminal residue" evidence="3">
    <location>
        <position position="256"/>
    </location>
</feature>
<dbReference type="InterPro" id="IPR012334">
    <property type="entry name" value="Pectin_lyas_fold"/>
</dbReference>
<evidence type="ECO:0000259" key="2">
    <source>
        <dbReference type="Pfam" id="PF13229"/>
    </source>
</evidence>
<dbReference type="InterPro" id="IPR059226">
    <property type="entry name" value="Choice_anch_Q_dom"/>
</dbReference>
<feature type="non-terminal residue" evidence="3">
    <location>
        <position position="1"/>
    </location>
</feature>
<dbReference type="PANTHER" id="PTHR22990">
    <property type="entry name" value="F-BOX ONLY PROTEIN"/>
    <property type="match status" value="1"/>
</dbReference>
<dbReference type="Pfam" id="PF13229">
    <property type="entry name" value="Beta_helix"/>
    <property type="match status" value="1"/>
</dbReference>
<dbReference type="InterPro" id="IPR011050">
    <property type="entry name" value="Pectin_lyase_fold/virulence"/>
</dbReference>
<proteinExistence type="predicted"/>
<dbReference type="SMART" id="SM00710">
    <property type="entry name" value="PbH1"/>
    <property type="match status" value="4"/>
</dbReference>
<accession>X0WNS5</accession>
<dbReference type="InterPro" id="IPR051550">
    <property type="entry name" value="SCF-Subunits/Alg-Epimerases"/>
</dbReference>
<feature type="domain" description="Right handed beta helix" evidence="2">
    <location>
        <begin position="6"/>
        <end position="142"/>
    </location>
</feature>
<dbReference type="EMBL" id="BARS01037570">
    <property type="protein sequence ID" value="GAG14341.1"/>
    <property type="molecule type" value="Genomic_DNA"/>
</dbReference>
<reference evidence="3" key="1">
    <citation type="journal article" date="2014" name="Front. Microbiol.">
        <title>High frequency of phylogenetically diverse reductive dehalogenase-homologous genes in deep subseafloor sedimentary metagenomes.</title>
        <authorList>
            <person name="Kawai M."/>
            <person name="Futagami T."/>
            <person name="Toyoda A."/>
            <person name="Takaki Y."/>
            <person name="Nishi S."/>
            <person name="Hori S."/>
            <person name="Arai W."/>
            <person name="Tsubouchi T."/>
            <person name="Morono Y."/>
            <person name="Uchiyama I."/>
            <person name="Ito T."/>
            <person name="Fujiyama A."/>
            <person name="Inagaki F."/>
            <person name="Takami H."/>
        </authorList>
    </citation>
    <scope>NUCLEOTIDE SEQUENCE</scope>
    <source>
        <strain evidence="3">Expedition CK06-06</strain>
    </source>
</reference>
<gene>
    <name evidence="3" type="ORF">S01H1_57598</name>
</gene>
<dbReference type="InterPro" id="IPR039448">
    <property type="entry name" value="Beta_helix"/>
</dbReference>
<dbReference type="Gene3D" id="2.160.20.10">
    <property type="entry name" value="Single-stranded right-handed beta-helix, Pectin lyase-like"/>
    <property type="match status" value="2"/>
</dbReference>
<dbReference type="InterPro" id="IPR006626">
    <property type="entry name" value="PbH1"/>
</dbReference>
<dbReference type="NCBIfam" id="NF041518">
    <property type="entry name" value="choice_anch_Q"/>
    <property type="match status" value="1"/>
</dbReference>
<dbReference type="SUPFAM" id="SSF51126">
    <property type="entry name" value="Pectin lyase-like"/>
    <property type="match status" value="2"/>
</dbReference>
<comment type="caution">
    <text evidence="3">The sequence shown here is derived from an EMBL/GenBank/DDBJ whole genome shotgun (WGS) entry which is preliminary data.</text>
</comment>
<evidence type="ECO:0000313" key="3">
    <source>
        <dbReference type="EMBL" id="GAG14341.1"/>
    </source>
</evidence>
<dbReference type="PANTHER" id="PTHR22990:SF15">
    <property type="entry name" value="F-BOX ONLY PROTEIN 10"/>
    <property type="match status" value="1"/>
</dbReference>
<keyword evidence="1" id="KW-0677">Repeat</keyword>
<dbReference type="AlphaFoldDB" id="X0WNS5"/>